<proteinExistence type="predicted"/>
<evidence type="ECO:0000313" key="2">
    <source>
        <dbReference type="Proteomes" id="UP000298693"/>
    </source>
</evidence>
<organism evidence="1 2">
    <name type="scientific">Azospirillum brasilense</name>
    <dbReference type="NCBI Taxonomy" id="192"/>
    <lineage>
        <taxon>Bacteria</taxon>
        <taxon>Pseudomonadati</taxon>
        <taxon>Pseudomonadota</taxon>
        <taxon>Alphaproteobacteria</taxon>
        <taxon>Rhodospirillales</taxon>
        <taxon>Azospirillaceae</taxon>
        <taxon>Azospirillum</taxon>
    </lineage>
</organism>
<accession>A0A4D8RS69</accession>
<reference evidence="1 2" key="1">
    <citation type="submission" date="2018-09" db="EMBL/GenBank/DDBJ databases">
        <title>Whole genome based analysis of evolution and adaptive divergence in Indian and Brazilian strains of Azospirillum brasilense.</title>
        <authorList>
            <person name="Singh C."/>
            <person name="Tripathi A.K."/>
        </authorList>
    </citation>
    <scope>NUCLEOTIDE SEQUENCE [LARGE SCALE GENOMIC DNA]</scope>
    <source>
        <strain evidence="1 2">MTCC4039</strain>
        <plasmid evidence="1 2">p3</plasmid>
    </source>
</reference>
<protein>
    <recommendedName>
        <fullName evidence="3">Transposase IS204/IS1001/IS1096/IS1165 DDE domain-containing protein</fullName>
    </recommendedName>
</protein>
<geneLocation type="plasmid" evidence="1">
    <name>p3</name>
</geneLocation>
<dbReference type="AlphaFoldDB" id="A0A4D8RS69"/>
<gene>
    <name evidence="1" type="ORF">D3869_30375</name>
</gene>
<sequence length="159" mass="17737">MLPCPRARRTPRLAQAQRDIDLTVWGEPKSCFARHDRPDAFASGIRAEALAKPFTGLFQERRADRLNAWIRAPRSFADNLMRNEAAVRADATEPCSTRAVGEQINGLKGLKRRMHGQAKHDLLRGRVLTTSGRLLPAKTDQLTIPFIRSAEEPLSVAPC</sequence>
<evidence type="ECO:0008006" key="3">
    <source>
        <dbReference type="Google" id="ProtNLM"/>
    </source>
</evidence>
<dbReference type="EMBL" id="CP032349">
    <property type="protein sequence ID" value="QCO19542.1"/>
    <property type="molecule type" value="Genomic_DNA"/>
</dbReference>
<name>A0A4D8RS69_AZOBR</name>
<evidence type="ECO:0000313" key="1">
    <source>
        <dbReference type="EMBL" id="QCO19542.1"/>
    </source>
</evidence>
<dbReference type="Proteomes" id="UP000298693">
    <property type="component" value="Plasmid p3"/>
</dbReference>
<keyword evidence="1" id="KW-0614">Plasmid</keyword>